<dbReference type="Pfam" id="PF00618">
    <property type="entry name" value="RasGEF_N"/>
    <property type="match status" value="1"/>
</dbReference>
<dbReference type="SMART" id="SM00147">
    <property type="entry name" value="RasGEF"/>
    <property type="match status" value="1"/>
</dbReference>
<feature type="domain" description="N-terminal Ras-GEF" evidence="5">
    <location>
        <begin position="411"/>
        <end position="536"/>
    </location>
</feature>
<proteinExistence type="predicted"/>
<dbReference type="EMBL" id="CP138589">
    <property type="protein sequence ID" value="WPH03401.1"/>
    <property type="molecule type" value="Genomic_DNA"/>
</dbReference>
<dbReference type="GO" id="GO:0005886">
    <property type="term" value="C:plasma membrane"/>
    <property type="evidence" value="ECO:0007669"/>
    <property type="project" value="TreeGrafter"/>
</dbReference>
<dbReference type="GO" id="GO:0005085">
    <property type="term" value="F:guanyl-nucleotide exchange factor activity"/>
    <property type="evidence" value="ECO:0007669"/>
    <property type="project" value="UniProtKB-KW"/>
</dbReference>
<name>A0AAQ3MBA1_9PEZI</name>
<dbReference type="InterPro" id="IPR001806">
    <property type="entry name" value="Small_GTPase"/>
</dbReference>
<dbReference type="GO" id="GO:0003924">
    <property type="term" value="F:GTPase activity"/>
    <property type="evidence" value="ECO:0007669"/>
    <property type="project" value="InterPro"/>
</dbReference>
<evidence type="ECO:0000313" key="6">
    <source>
        <dbReference type="EMBL" id="WPH03401.1"/>
    </source>
</evidence>
<dbReference type="SUPFAM" id="SSF48366">
    <property type="entry name" value="Ras GEF"/>
    <property type="match status" value="1"/>
</dbReference>
<reference evidence="6 7" key="1">
    <citation type="submission" date="2023-11" db="EMBL/GenBank/DDBJ databases">
        <title>An acidophilic fungus is an integral part of prey digestion in a carnivorous sundew plant.</title>
        <authorList>
            <person name="Tsai I.J."/>
        </authorList>
    </citation>
    <scope>NUCLEOTIDE SEQUENCE [LARGE SCALE GENOMIC DNA]</scope>
    <source>
        <strain evidence="6">169a</strain>
    </source>
</reference>
<feature type="compositionally biased region" description="Polar residues" evidence="3">
    <location>
        <begin position="321"/>
        <end position="337"/>
    </location>
</feature>
<evidence type="ECO:0000259" key="5">
    <source>
        <dbReference type="PROSITE" id="PS50212"/>
    </source>
</evidence>
<dbReference type="PROSITE" id="PS50212">
    <property type="entry name" value="RASGEF_NTER"/>
    <property type="match status" value="1"/>
</dbReference>
<feature type="domain" description="Ras-GEF" evidence="4">
    <location>
        <begin position="637"/>
        <end position="879"/>
    </location>
</feature>
<dbReference type="Gene3D" id="1.10.840.10">
    <property type="entry name" value="Ras guanine-nucleotide exchange factors catalytic domain"/>
    <property type="match status" value="1"/>
</dbReference>
<evidence type="ECO:0000256" key="3">
    <source>
        <dbReference type="SAM" id="MobiDB-lite"/>
    </source>
</evidence>
<dbReference type="InterPro" id="IPR008937">
    <property type="entry name" value="Ras-like_GEF"/>
</dbReference>
<accession>A0AAQ3MBA1</accession>
<dbReference type="PROSITE" id="PS50009">
    <property type="entry name" value="RASGEF_CAT"/>
    <property type="match status" value="1"/>
</dbReference>
<evidence type="ECO:0008006" key="8">
    <source>
        <dbReference type="Google" id="ProtNLM"/>
    </source>
</evidence>
<dbReference type="PROSITE" id="PS51419">
    <property type="entry name" value="RAB"/>
    <property type="match status" value="1"/>
</dbReference>
<dbReference type="PANTHER" id="PTHR23113">
    <property type="entry name" value="GUANINE NUCLEOTIDE EXCHANGE FACTOR"/>
    <property type="match status" value="1"/>
</dbReference>
<keyword evidence="7" id="KW-1185">Reference proteome</keyword>
<feature type="region of interest" description="Disordered" evidence="3">
    <location>
        <begin position="308"/>
        <end position="357"/>
    </location>
</feature>
<dbReference type="Pfam" id="PF00617">
    <property type="entry name" value="RasGEF"/>
    <property type="match status" value="1"/>
</dbReference>
<dbReference type="InterPro" id="IPR036964">
    <property type="entry name" value="RASGEF_cat_dom_sf"/>
</dbReference>
<dbReference type="InterPro" id="IPR001895">
    <property type="entry name" value="RASGEF_cat_dom"/>
</dbReference>
<organism evidence="6 7">
    <name type="scientific">Acrodontium crateriforme</name>
    <dbReference type="NCBI Taxonomy" id="150365"/>
    <lineage>
        <taxon>Eukaryota</taxon>
        <taxon>Fungi</taxon>
        <taxon>Dikarya</taxon>
        <taxon>Ascomycota</taxon>
        <taxon>Pezizomycotina</taxon>
        <taxon>Dothideomycetes</taxon>
        <taxon>Dothideomycetidae</taxon>
        <taxon>Mycosphaerellales</taxon>
        <taxon>Teratosphaeriaceae</taxon>
        <taxon>Acrodontium</taxon>
    </lineage>
</organism>
<gene>
    <name evidence="6" type="ORF">R9X50_00628100</name>
</gene>
<evidence type="ECO:0000256" key="1">
    <source>
        <dbReference type="ARBA" id="ARBA00022658"/>
    </source>
</evidence>
<keyword evidence="1 2" id="KW-0344">Guanine-nucleotide releasing factor</keyword>
<protein>
    <recommendedName>
        <fullName evidence="8">Ras GEF</fullName>
    </recommendedName>
</protein>
<dbReference type="CDD" id="cd06224">
    <property type="entry name" value="REM"/>
    <property type="match status" value="1"/>
</dbReference>
<dbReference type="InterPro" id="IPR023578">
    <property type="entry name" value="Ras_GEF_dom_sf"/>
</dbReference>
<dbReference type="SMART" id="SM00173">
    <property type="entry name" value="RAS"/>
    <property type="match status" value="1"/>
</dbReference>
<evidence type="ECO:0000256" key="2">
    <source>
        <dbReference type="PROSITE-ProRule" id="PRU00168"/>
    </source>
</evidence>
<dbReference type="CDD" id="cd00882">
    <property type="entry name" value="Ras_like_GTPase"/>
    <property type="match status" value="1"/>
</dbReference>
<feature type="compositionally biased region" description="Basic and acidic residues" evidence="3">
    <location>
        <begin position="44"/>
        <end position="56"/>
    </location>
</feature>
<dbReference type="PANTHER" id="PTHR23113:SF348">
    <property type="entry name" value="GUANYL-NUCLEOTIDE EXCHANGE FACTOR RASGEF, PUTATIVE (AFU_ORTHOLOGUE AFUA_1G04700)-RELATED"/>
    <property type="match status" value="1"/>
</dbReference>
<dbReference type="Pfam" id="PF00071">
    <property type="entry name" value="Ras"/>
    <property type="match status" value="1"/>
</dbReference>
<dbReference type="InterPro" id="IPR027417">
    <property type="entry name" value="P-loop_NTPase"/>
</dbReference>
<dbReference type="GO" id="GO:0005525">
    <property type="term" value="F:GTP binding"/>
    <property type="evidence" value="ECO:0007669"/>
    <property type="project" value="InterPro"/>
</dbReference>
<dbReference type="GO" id="GO:0007265">
    <property type="term" value="P:Ras protein signal transduction"/>
    <property type="evidence" value="ECO:0007669"/>
    <property type="project" value="TreeGrafter"/>
</dbReference>
<dbReference type="InterPro" id="IPR000651">
    <property type="entry name" value="Ras-like_Gua-exchang_fac_N"/>
</dbReference>
<dbReference type="Gene3D" id="1.20.870.10">
    <property type="entry name" value="Son of sevenless (SoS) protein Chain: S domain 1"/>
    <property type="match status" value="1"/>
</dbReference>
<evidence type="ECO:0000313" key="7">
    <source>
        <dbReference type="Proteomes" id="UP001303373"/>
    </source>
</evidence>
<sequence length="897" mass="100038">MAPPTPSSPRESRRSSKSGSGDAYSKPKPHSHHQRHSENSGQQDGRHSKPASERPRLTTRTYSAPLVNQAVVGTRTPHVVSQYANHDTDPHKLAHYRAFNGSAEDGQDEDEVAGVVGPVKRFQPFQTFEVSDSLPEINIAVLGAKGVGKSTFMQRALGLSHPPSSHAAERKIPIDGRIHMVRLLELSIDDVDIDDDDVVEWPETIANKMMPTIDGTLILYNVNDKSSLEAVPDMLSAVDKASLPSVLISCKCDTPLNHRQIDYTAIEQQAKRKIPTLRTLQTSETSPDSYSQAISLILRTIVAHSSARRRAQSNASRPASPKTTSLSGHSRASSEYTGTMVKDQKHSRHDSSLASYSSTDRLRAHRELVQDDMKGSFLLEESASECSSRSGRSSISVDLAQRSPATTSVSFTSFENSVSFNDLVTRLLAQPTSKSDVKFSAIFLALYRKFAAPGRLLEAIVERYDAAEQDGTAEMLTTVTQLRYLSILEMWIGSYPGDFAHPKTKRRMRTFISKISSRDMYAVAAKEMTQHLDVAQEDDDTNWAYSDKNREAANVRSSMSSTASAWLDDPSFSFGEGIDGIKLDDDKSDTTQPSCASTSSSQIIASVEYAQKQSQLLQPVPRLDITKIQWRNLMDQPDDRVARELTRIDWIMFSSVRPRDMVRHVSLSREEKLKCKNVVHVSRMVEHFNQLASWVANFILLRDKPKHRALMLEKFMRVARKLRDMNNYNALGAIIAGVNSSAIHRLNATRELIPPNVGKDWMKYEILMAPSKSHAAYRLAWENSSTERIPYLPLHCRDLVSAQDGNKTFIGDESEGKINWKKFEVMGDVILSIQRAQGTPYTGLGGSRGDPQIKELVLDVKLEKDEDILYERSIQVEPAAQASGGGPSQKFKEFFKR</sequence>
<dbReference type="Proteomes" id="UP001303373">
    <property type="component" value="Chromosome 10"/>
</dbReference>
<evidence type="ECO:0000259" key="4">
    <source>
        <dbReference type="PROSITE" id="PS50009"/>
    </source>
</evidence>
<dbReference type="AlphaFoldDB" id="A0AAQ3MBA1"/>
<feature type="region of interest" description="Disordered" evidence="3">
    <location>
        <begin position="1"/>
        <end position="65"/>
    </location>
</feature>
<dbReference type="SUPFAM" id="SSF52540">
    <property type="entry name" value="P-loop containing nucleoside triphosphate hydrolases"/>
    <property type="match status" value="1"/>
</dbReference>
<dbReference type="Gene3D" id="3.40.50.300">
    <property type="entry name" value="P-loop containing nucleotide triphosphate hydrolases"/>
    <property type="match status" value="1"/>
</dbReference>